<dbReference type="EMBL" id="CAJNOQ010003715">
    <property type="protein sequence ID" value="CAF1026372.1"/>
    <property type="molecule type" value="Genomic_DNA"/>
</dbReference>
<feature type="region of interest" description="Disordered" evidence="7">
    <location>
        <begin position="283"/>
        <end position="305"/>
    </location>
</feature>
<dbReference type="PRINTS" id="PR01850">
    <property type="entry name" value="GROUCHOFAMLY"/>
</dbReference>
<keyword evidence="5" id="KW-0539">Nucleus</keyword>
<dbReference type="GO" id="GO:0090090">
    <property type="term" value="P:negative regulation of canonical Wnt signaling pathway"/>
    <property type="evidence" value="ECO:0007669"/>
    <property type="project" value="TreeGrafter"/>
</dbReference>
<feature type="region of interest" description="Disordered" evidence="7">
    <location>
        <begin position="432"/>
        <end position="453"/>
    </location>
</feature>
<dbReference type="AlphaFoldDB" id="A0A814IPF4"/>
<evidence type="ECO:0000313" key="12">
    <source>
        <dbReference type="EMBL" id="CAF3797495.1"/>
    </source>
</evidence>
<feature type="compositionally biased region" description="Polar residues" evidence="7">
    <location>
        <begin position="191"/>
        <end position="223"/>
    </location>
</feature>
<evidence type="ECO:0000256" key="6">
    <source>
        <dbReference type="PROSITE-ProRule" id="PRU00221"/>
    </source>
</evidence>
<dbReference type="Proteomes" id="UP000682733">
    <property type="component" value="Unassembled WGS sequence"/>
</dbReference>
<feature type="region of interest" description="Disordered" evidence="7">
    <location>
        <begin position="119"/>
        <end position="228"/>
    </location>
</feature>
<dbReference type="Pfam" id="PF03920">
    <property type="entry name" value="TLE_N"/>
    <property type="match status" value="1"/>
</dbReference>
<name>A0A814IPF4_9BILA</name>
<feature type="repeat" description="WD" evidence="6">
    <location>
        <begin position="585"/>
        <end position="617"/>
    </location>
</feature>
<evidence type="ECO:0000256" key="2">
    <source>
        <dbReference type="ARBA" id="ARBA00005969"/>
    </source>
</evidence>
<feature type="repeat" description="WD" evidence="6">
    <location>
        <begin position="503"/>
        <end position="544"/>
    </location>
</feature>
<dbReference type="EMBL" id="CAJOBC010003715">
    <property type="protein sequence ID" value="CAF3797495.1"/>
    <property type="molecule type" value="Genomic_DNA"/>
</dbReference>
<comment type="similarity">
    <text evidence="2">Belongs to the WD repeat Groucho/TLE family.</text>
</comment>
<dbReference type="PROSITE" id="PS50294">
    <property type="entry name" value="WD_REPEATS_REGION"/>
    <property type="match status" value="1"/>
</dbReference>
<dbReference type="EMBL" id="CAJNOK010002989">
    <property type="protein sequence ID" value="CAF0883402.1"/>
    <property type="molecule type" value="Genomic_DNA"/>
</dbReference>
<sequence length="663" mass="71690">MYSGRAPQGPSQIDFSIIEFCDRIKKEFGLLQAQCQSLKFDCEKLAQEKLDVHRQYIMQQMHQGAGFPHAHAQAHLAALGAHPANAYGLQTPGNSLPPGLLTLNSVAGGLAAAQHAFLKEEKDNSEREKSVVSFEKKDSEGEKSDGDLVVDDANENERQPVNGVRSPHENGESTKTSTSRKLDENSHSPHSDNGSARSTPSVKGSEKSGSIPCSKSLHLNNRGSVRHPPKLPGFPYEFVSDNLTFAGQLLNSANALTAAFGPAAAARASSLSTLNDLYSAMRVPPSSSSNATGTGNNFERGGKSHYAFHTDSDPSQFQPCNFPSDAFDGVGLPKRTRTLNTLVHGDVVCAVTISESTKHIYTGGKGCVKVWDLKESTTNSFVNKPIAQFECLNRDSYIRSCKLLPDGRTLVVGGEAPTISIWDLNVSSSTPNGTTTGSNSNSSTSSTSSSTSPVARLKGELSSKAQACYALAISQDGKLCFSCCSDGNIIVWDIQNQSIVRQFQGHSDGASCIDLCFDGTKVWTGGLDSTVRCWDVREGRQLQQYEFDSQIFSLGYCPTGDWLAVGMESNLIDILNVSKPDKYRLTLHESCVLSLKFARSGKWFISTGKDSQIIGWKTPYGAKLFDNKENSSVLSCDVSSDDKYIVTGSGDKKATLYEVVYER</sequence>
<dbReference type="OrthoDB" id="2624652at2759"/>
<evidence type="ECO:0000256" key="5">
    <source>
        <dbReference type="ARBA" id="ARBA00023242"/>
    </source>
</evidence>
<evidence type="ECO:0000256" key="7">
    <source>
        <dbReference type="SAM" id="MobiDB-lite"/>
    </source>
</evidence>
<evidence type="ECO:0000256" key="4">
    <source>
        <dbReference type="ARBA" id="ARBA00022737"/>
    </source>
</evidence>
<dbReference type="SMART" id="SM00320">
    <property type="entry name" value="WD40"/>
    <property type="match status" value="7"/>
</dbReference>
<dbReference type="GO" id="GO:0005634">
    <property type="term" value="C:nucleus"/>
    <property type="evidence" value="ECO:0007669"/>
    <property type="project" value="UniProtKB-SubCell"/>
</dbReference>
<comment type="subcellular location">
    <subcellularLocation>
        <location evidence="1">Nucleus</location>
    </subcellularLocation>
</comment>
<reference evidence="10" key="1">
    <citation type="submission" date="2021-02" db="EMBL/GenBank/DDBJ databases">
        <authorList>
            <person name="Nowell W R."/>
        </authorList>
    </citation>
    <scope>NUCLEOTIDE SEQUENCE</scope>
</reference>
<evidence type="ECO:0000256" key="3">
    <source>
        <dbReference type="ARBA" id="ARBA00022574"/>
    </source>
</evidence>
<feature type="repeat" description="WD" evidence="6">
    <location>
        <begin position="461"/>
        <end position="502"/>
    </location>
</feature>
<evidence type="ECO:0000313" key="13">
    <source>
        <dbReference type="Proteomes" id="UP000663829"/>
    </source>
</evidence>
<dbReference type="PROSITE" id="PS50082">
    <property type="entry name" value="WD_REPEATS_2"/>
    <property type="match status" value="3"/>
</dbReference>
<accession>A0A814IPF4</accession>
<keyword evidence="3 6" id="KW-0853">WD repeat</keyword>
<dbReference type="Gene3D" id="2.130.10.10">
    <property type="entry name" value="YVTN repeat-like/Quinoprotein amine dehydrogenase"/>
    <property type="match status" value="1"/>
</dbReference>
<evidence type="ECO:0000256" key="1">
    <source>
        <dbReference type="ARBA" id="ARBA00004123"/>
    </source>
</evidence>
<dbReference type="PROSITE" id="PS00678">
    <property type="entry name" value="WD_REPEATS_1"/>
    <property type="match status" value="1"/>
</dbReference>
<dbReference type="GO" id="GO:0005667">
    <property type="term" value="C:transcription regulator complex"/>
    <property type="evidence" value="ECO:0007669"/>
    <property type="project" value="TreeGrafter"/>
</dbReference>
<evidence type="ECO:0000259" key="8">
    <source>
        <dbReference type="Pfam" id="PF03920"/>
    </source>
</evidence>
<comment type="caution">
    <text evidence="10">The sequence shown here is derived from an EMBL/GenBank/DDBJ whole genome shotgun (WGS) entry which is preliminary data.</text>
</comment>
<protein>
    <recommendedName>
        <fullName evidence="8">Groucho/TLE N-terminal Q-rich domain-containing protein</fullName>
    </recommendedName>
</protein>
<dbReference type="Proteomes" id="UP000663829">
    <property type="component" value="Unassembled WGS sequence"/>
</dbReference>
<dbReference type="EMBL" id="CAJOBA010002990">
    <property type="protein sequence ID" value="CAF3666774.1"/>
    <property type="molecule type" value="Genomic_DNA"/>
</dbReference>
<dbReference type="GO" id="GO:0003714">
    <property type="term" value="F:transcription corepressor activity"/>
    <property type="evidence" value="ECO:0007669"/>
    <property type="project" value="TreeGrafter"/>
</dbReference>
<dbReference type="SUPFAM" id="SSF50978">
    <property type="entry name" value="WD40 repeat-like"/>
    <property type="match status" value="1"/>
</dbReference>
<keyword evidence="4" id="KW-0677">Repeat</keyword>
<keyword evidence="13" id="KW-1185">Reference proteome</keyword>
<feature type="domain" description="Groucho/TLE N-terminal Q-rich" evidence="8">
    <location>
        <begin position="14"/>
        <end position="64"/>
    </location>
</feature>
<dbReference type="PANTHER" id="PTHR10814">
    <property type="entry name" value="TRANSDUCIN-LIKE ENHANCER PROTEIN"/>
    <property type="match status" value="1"/>
</dbReference>
<dbReference type="Pfam" id="PF00400">
    <property type="entry name" value="WD40"/>
    <property type="match status" value="6"/>
</dbReference>
<evidence type="ECO:0000313" key="11">
    <source>
        <dbReference type="EMBL" id="CAF3666774.1"/>
    </source>
</evidence>
<feature type="compositionally biased region" description="Basic and acidic residues" evidence="7">
    <location>
        <begin position="180"/>
        <end position="190"/>
    </location>
</feature>
<dbReference type="Proteomes" id="UP000681722">
    <property type="component" value="Unassembled WGS sequence"/>
</dbReference>
<dbReference type="InterPro" id="IPR005617">
    <property type="entry name" value="Groucho/TLE_N"/>
</dbReference>
<evidence type="ECO:0000313" key="10">
    <source>
        <dbReference type="EMBL" id="CAF1026372.1"/>
    </source>
</evidence>
<dbReference type="InterPro" id="IPR015943">
    <property type="entry name" value="WD40/YVTN_repeat-like_dom_sf"/>
</dbReference>
<feature type="compositionally biased region" description="Basic and acidic residues" evidence="7">
    <location>
        <begin position="119"/>
        <end position="146"/>
    </location>
</feature>
<dbReference type="InterPro" id="IPR019775">
    <property type="entry name" value="WD40_repeat_CS"/>
</dbReference>
<dbReference type="PANTHER" id="PTHR10814:SF21">
    <property type="entry name" value="PROTEIN GROUCHO"/>
    <property type="match status" value="1"/>
</dbReference>
<dbReference type="InterPro" id="IPR009146">
    <property type="entry name" value="Groucho_enhance"/>
</dbReference>
<gene>
    <name evidence="10" type="ORF">GPM918_LOCUS15050</name>
    <name evidence="9" type="ORF">OVA965_LOCUS8741</name>
    <name evidence="12" type="ORF">SRO942_LOCUS15050</name>
    <name evidence="11" type="ORF">TMI583_LOCUS8737</name>
</gene>
<evidence type="ECO:0000313" key="9">
    <source>
        <dbReference type="EMBL" id="CAF0883402.1"/>
    </source>
</evidence>
<dbReference type="InterPro" id="IPR001680">
    <property type="entry name" value="WD40_rpt"/>
</dbReference>
<proteinExistence type="inferred from homology"/>
<organism evidence="10 13">
    <name type="scientific">Didymodactylos carnosus</name>
    <dbReference type="NCBI Taxonomy" id="1234261"/>
    <lineage>
        <taxon>Eukaryota</taxon>
        <taxon>Metazoa</taxon>
        <taxon>Spiralia</taxon>
        <taxon>Gnathifera</taxon>
        <taxon>Rotifera</taxon>
        <taxon>Eurotatoria</taxon>
        <taxon>Bdelloidea</taxon>
        <taxon>Philodinida</taxon>
        <taxon>Philodinidae</taxon>
        <taxon>Didymodactylos</taxon>
    </lineage>
</organism>
<dbReference type="Proteomes" id="UP000677228">
    <property type="component" value="Unassembled WGS sequence"/>
</dbReference>
<dbReference type="InterPro" id="IPR036322">
    <property type="entry name" value="WD40_repeat_dom_sf"/>
</dbReference>